<feature type="transmembrane region" description="Helical" evidence="13">
    <location>
        <begin position="195"/>
        <end position="215"/>
    </location>
</feature>
<feature type="region of interest" description="Disordered" evidence="12">
    <location>
        <begin position="1"/>
        <end position="32"/>
    </location>
</feature>
<evidence type="ECO:0000256" key="7">
    <source>
        <dbReference type="ARBA" id="ARBA00022771"/>
    </source>
</evidence>
<feature type="domain" description="RING-type" evidence="14">
    <location>
        <begin position="392"/>
        <end position="472"/>
    </location>
</feature>
<dbReference type="PANTHER" id="PTHR45977">
    <property type="entry name" value="TARGET OF ERK KINASE MPK-1"/>
    <property type="match status" value="1"/>
</dbReference>
<evidence type="ECO:0000256" key="10">
    <source>
        <dbReference type="ARBA" id="ARBA00022989"/>
    </source>
</evidence>
<dbReference type="PANTHER" id="PTHR45977:SF4">
    <property type="entry name" value="RING-TYPE DOMAIN-CONTAINING PROTEIN"/>
    <property type="match status" value="1"/>
</dbReference>
<keyword evidence="6" id="KW-0479">Metal-binding</keyword>
<evidence type="ECO:0000256" key="13">
    <source>
        <dbReference type="SAM" id="Phobius"/>
    </source>
</evidence>
<evidence type="ECO:0000256" key="2">
    <source>
        <dbReference type="ARBA" id="ARBA00004141"/>
    </source>
</evidence>
<evidence type="ECO:0000256" key="9">
    <source>
        <dbReference type="ARBA" id="ARBA00022833"/>
    </source>
</evidence>
<dbReference type="InterPro" id="IPR001841">
    <property type="entry name" value="Znf_RING"/>
</dbReference>
<sequence length="486" mass="54578">MLSSPRISPANLHPPPIPIPTNNTEPGPPLRSPVCPPNHSTIAKILRFFGLGDDASEVRRTLVSLIWNLGWGFAQMVGIVVVLAFFAPKASPTVPGANEWSACRHLPLGIWSCLWLGRTVLACVLDYWKFTRERSIQSRNTCTDPESSQRTSSLEGSGKICPHNPQQPPLPDDNSPQTQNDHLPHTVMFKRLSSFLLMYSIYWFSTAYILVYSSINTCRFSSPHLWWLIVAIYCTMYLKGMCLILLGLVLALIFLIWRLFLRCIGLGHPSQNSQMIKADIGKLPKNLVDRIPLVVYIPTPPNASPTEEPKQMPTSIYSYSPKSPVEGMEISAKKCFRFIEFHQFSSKFNKTTNDGPTGSLKQVNLTESGFWEESWDTGGYPHIVLDDNRAACAICLLDFEEPKRLHVVAEEQSKGGQVTVEVISEEKYENDELRSVDVREGAQLLRLLGCGHVFHICLDPWLTGISGQCPVCQRQVEIPERETKKT</sequence>
<gene>
    <name evidence="15" type="ORF">C8R41DRAFT_230730</name>
</gene>
<dbReference type="EC" id="2.3.2.27" evidence="3"/>
<comment type="subcellular location">
    <subcellularLocation>
        <location evidence="2">Membrane</location>
        <topology evidence="2">Multi-pass membrane protein</topology>
    </subcellularLocation>
</comment>
<reference evidence="15" key="1">
    <citation type="submission" date="2022-08" db="EMBL/GenBank/DDBJ databases">
        <title>A Global Phylogenomic Analysis of the Shiitake Genus Lentinula.</title>
        <authorList>
            <consortium name="DOE Joint Genome Institute"/>
            <person name="Sierra-Patev S."/>
            <person name="Min B."/>
            <person name="Naranjo-Ortiz M."/>
            <person name="Looney B."/>
            <person name="Konkel Z."/>
            <person name="Slot J.C."/>
            <person name="Sakamoto Y."/>
            <person name="Steenwyk J.L."/>
            <person name="Rokas A."/>
            <person name="Carro J."/>
            <person name="Camarero S."/>
            <person name="Ferreira P."/>
            <person name="Molpeceres G."/>
            <person name="Ruiz-Duenas F.J."/>
            <person name="Serrano A."/>
            <person name="Henrissat B."/>
            <person name="Drula E."/>
            <person name="Hughes K.W."/>
            <person name="Mata J.L."/>
            <person name="Ishikawa N.K."/>
            <person name="Vargas-Isla R."/>
            <person name="Ushijima S."/>
            <person name="Smith C.A."/>
            <person name="Ahrendt S."/>
            <person name="Andreopoulos W."/>
            <person name="He G."/>
            <person name="Labutti K."/>
            <person name="Lipzen A."/>
            <person name="Ng V."/>
            <person name="Riley R."/>
            <person name="Sandor L."/>
            <person name="Barry K."/>
            <person name="Martinez A.T."/>
            <person name="Xiao Y."/>
            <person name="Gibbons J.G."/>
            <person name="Terashima K."/>
            <person name="Grigoriev I.V."/>
            <person name="Hibbett D.S."/>
        </authorList>
    </citation>
    <scope>NUCLEOTIDE SEQUENCE</scope>
    <source>
        <strain evidence="15">RHP3577 ss4</strain>
    </source>
</reference>
<comment type="catalytic activity">
    <reaction evidence="1">
        <text>S-ubiquitinyl-[E2 ubiquitin-conjugating enzyme]-L-cysteine + [acceptor protein]-L-lysine = [E2 ubiquitin-conjugating enzyme]-L-cysteine + N(6)-ubiquitinyl-[acceptor protein]-L-lysine.</text>
        <dbReference type="EC" id="2.3.2.27"/>
    </reaction>
</comment>
<dbReference type="InterPro" id="IPR013083">
    <property type="entry name" value="Znf_RING/FYVE/PHD"/>
</dbReference>
<evidence type="ECO:0000256" key="3">
    <source>
        <dbReference type="ARBA" id="ARBA00012483"/>
    </source>
</evidence>
<protein>
    <recommendedName>
        <fullName evidence="3">RING-type E3 ubiquitin transferase</fullName>
        <ecNumber evidence="3">2.3.2.27</ecNumber>
    </recommendedName>
</protein>
<name>A0ABQ8VLK7_9AGAR</name>
<dbReference type="SUPFAM" id="SSF57850">
    <property type="entry name" value="RING/U-box"/>
    <property type="match status" value="1"/>
</dbReference>
<evidence type="ECO:0000256" key="4">
    <source>
        <dbReference type="ARBA" id="ARBA00022679"/>
    </source>
</evidence>
<keyword evidence="4" id="KW-0808">Transferase</keyword>
<dbReference type="Gene3D" id="3.30.40.10">
    <property type="entry name" value="Zinc/RING finger domain, C3HC4 (zinc finger)"/>
    <property type="match status" value="1"/>
</dbReference>
<evidence type="ECO:0000256" key="1">
    <source>
        <dbReference type="ARBA" id="ARBA00000900"/>
    </source>
</evidence>
<evidence type="ECO:0000256" key="6">
    <source>
        <dbReference type="ARBA" id="ARBA00022723"/>
    </source>
</evidence>
<feature type="transmembrane region" description="Helical" evidence="13">
    <location>
        <begin position="65"/>
        <end position="88"/>
    </location>
</feature>
<dbReference type="EMBL" id="JANVFT010000023">
    <property type="protein sequence ID" value="KAJ4497161.1"/>
    <property type="molecule type" value="Genomic_DNA"/>
</dbReference>
<keyword evidence="11 13" id="KW-0472">Membrane</keyword>
<evidence type="ECO:0000259" key="14">
    <source>
        <dbReference type="SMART" id="SM00184"/>
    </source>
</evidence>
<evidence type="ECO:0000313" key="16">
    <source>
        <dbReference type="Proteomes" id="UP001150217"/>
    </source>
</evidence>
<keyword evidence="16" id="KW-1185">Reference proteome</keyword>
<evidence type="ECO:0000256" key="5">
    <source>
        <dbReference type="ARBA" id="ARBA00022692"/>
    </source>
</evidence>
<feature type="transmembrane region" description="Helical" evidence="13">
    <location>
        <begin position="227"/>
        <end position="257"/>
    </location>
</feature>
<keyword evidence="9" id="KW-0862">Zinc</keyword>
<dbReference type="Proteomes" id="UP001150217">
    <property type="component" value="Unassembled WGS sequence"/>
</dbReference>
<keyword evidence="7" id="KW-0863">Zinc-finger</keyword>
<evidence type="ECO:0000313" key="15">
    <source>
        <dbReference type="EMBL" id="KAJ4497161.1"/>
    </source>
</evidence>
<dbReference type="SMART" id="SM00184">
    <property type="entry name" value="RING"/>
    <property type="match status" value="1"/>
</dbReference>
<keyword evidence="8" id="KW-0833">Ubl conjugation pathway</keyword>
<proteinExistence type="predicted"/>
<comment type="caution">
    <text evidence="15">The sequence shown here is derived from an EMBL/GenBank/DDBJ whole genome shotgun (WGS) entry which is preliminary data.</text>
</comment>
<organism evidence="15 16">
    <name type="scientific">Lentinula lateritia</name>
    <dbReference type="NCBI Taxonomy" id="40482"/>
    <lineage>
        <taxon>Eukaryota</taxon>
        <taxon>Fungi</taxon>
        <taxon>Dikarya</taxon>
        <taxon>Basidiomycota</taxon>
        <taxon>Agaricomycotina</taxon>
        <taxon>Agaricomycetes</taxon>
        <taxon>Agaricomycetidae</taxon>
        <taxon>Agaricales</taxon>
        <taxon>Marasmiineae</taxon>
        <taxon>Omphalotaceae</taxon>
        <taxon>Lentinula</taxon>
    </lineage>
</organism>
<accession>A0ABQ8VLK7</accession>
<keyword evidence="10 13" id="KW-1133">Transmembrane helix</keyword>
<evidence type="ECO:0000256" key="8">
    <source>
        <dbReference type="ARBA" id="ARBA00022786"/>
    </source>
</evidence>
<keyword evidence="5 13" id="KW-0812">Transmembrane</keyword>
<evidence type="ECO:0000256" key="12">
    <source>
        <dbReference type="SAM" id="MobiDB-lite"/>
    </source>
</evidence>
<evidence type="ECO:0000256" key="11">
    <source>
        <dbReference type="ARBA" id="ARBA00023136"/>
    </source>
</evidence>